<comment type="similarity">
    <text evidence="1">Belongs to the UPF0751 family.</text>
</comment>
<gene>
    <name evidence="3" type="ordered locus">Alvin_2246</name>
</gene>
<evidence type="ECO:0000256" key="1">
    <source>
        <dbReference type="ARBA" id="ARBA00007189"/>
    </source>
</evidence>
<feature type="coiled-coil region" evidence="2">
    <location>
        <begin position="177"/>
        <end position="279"/>
    </location>
</feature>
<dbReference type="RefSeq" id="WP_012971436.1">
    <property type="nucleotide sequence ID" value="NC_013851.1"/>
</dbReference>
<evidence type="ECO:0008006" key="5">
    <source>
        <dbReference type="Google" id="ProtNLM"/>
    </source>
</evidence>
<dbReference type="AlphaFoldDB" id="D3RW01"/>
<keyword evidence="2" id="KW-0175">Coiled coil</keyword>
<reference evidence="3 4" key="1">
    <citation type="journal article" date="2011" name="Stand. Genomic Sci.">
        <title>Complete genome sequence of Allochromatium vinosum DSM 180(T).</title>
        <authorList>
            <person name="Weissgerber T."/>
            <person name="Zigann R."/>
            <person name="Bruce D."/>
            <person name="Chang Y.J."/>
            <person name="Detter J.C."/>
            <person name="Han C."/>
            <person name="Hauser L."/>
            <person name="Jeffries C.D."/>
            <person name="Land M."/>
            <person name="Munk A.C."/>
            <person name="Tapia R."/>
            <person name="Dahl C."/>
        </authorList>
    </citation>
    <scope>NUCLEOTIDE SEQUENCE [LARGE SCALE GENOMIC DNA]</scope>
    <source>
        <strain evidence="4">ATCC 17899 / DSM 180 / NBRC 103801 / NCIMB 10441 / D</strain>
    </source>
</reference>
<evidence type="ECO:0000313" key="4">
    <source>
        <dbReference type="Proteomes" id="UP000001441"/>
    </source>
</evidence>
<accession>D3RW01</accession>
<name>D3RW01_ALLVD</name>
<dbReference type="OrthoDB" id="5296275at2"/>
<sequence length="436" mass="48925">MHERSILDIAAPSGRMPPYGDARHARQEVAIPPLGSRRRKLWEIPHKYHCPIIGTCLDVGELRRLGARFSWRKQERPSDYEIHVSFVAAADERNDLSQATYKLLEKKYTGVVGRFTKARSTEELLALWTEALGAGEVPGALWAVMTHPRADAVVMSLVYEDIHMISHQIGAGQRADLKALSETRQELARLKRDFETQQRRARELADGREREIARLSERLAHCEGDCERLREREYSLSERLKASGAETYQQALDERDARLAQLEEALSASEARTAIWREKHALAQTECERLAQLAQERAADCEALERLVLQSGAASCEDCPNERCAQRADLGGRLVLCVGGRKPLVEQYRRLVTGCNGRFDHHDGGLEDNQRRLEAMLASADAVVCAADYVSHDAYYRTKRFCKRCEKPHVLLGSSGVSAFARALEQVAGYAAPASH</sequence>
<dbReference type="STRING" id="572477.Alvin_2246"/>
<dbReference type="EMBL" id="CP001896">
    <property type="protein sequence ID" value="ADC63164.1"/>
    <property type="molecule type" value="Genomic_DNA"/>
</dbReference>
<dbReference type="KEGG" id="alv:Alvin_2246"/>
<dbReference type="HOGENOM" id="CLU_042408_0_0_6"/>
<dbReference type="Pfam" id="PF10087">
    <property type="entry name" value="DUF2325"/>
    <property type="match status" value="1"/>
</dbReference>
<evidence type="ECO:0000313" key="3">
    <source>
        <dbReference type="EMBL" id="ADC63164.1"/>
    </source>
</evidence>
<proteinExistence type="inferred from homology"/>
<evidence type="ECO:0000256" key="2">
    <source>
        <dbReference type="SAM" id="Coils"/>
    </source>
</evidence>
<dbReference type="eggNOG" id="COG3206">
    <property type="taxonomic scope" value="Bacteria"/>
</dbReference>
<keyword evidence="4" id="KW-1185">Reference proteome</keyword>
<organism evidence="3 4">
    <name type="scientific">Allochromatium vinosum (strain ATCC 17899 / DSM 180 / NBRC 103801 / NCIMB 10441 / D)</name>
    <name type="common">Chromatium vinosum</name>
    <dbReference type="NCBI Taxonomy" id="572477"/>
    <lineage>
        <taxon>Bacteria</taxon>
        <taxon>Pseudomonadati</taxon>
        <taxon>Pseudomonadota</taxon>
        <taxon>Gammaproteobacteria</taxon>
        <taxon>Chromatiales</taxon>
        <taxon>Chromatiaceae</taxon>
        <taxon>Allochromatium</taxon>
    </lineage>
</organism>
<protein>
    <recommendedName>
        <fullName evidence="5">DUF2325 domain-containing protein</fullName>
    </recommendedName>
</protein>
<dbReference type="InterPro" id="IPR016772">
    <property type="entry name" value="UCP020408"/>
</dbReference>
<dbReference type="Proteomes" id="UP000001441">
    <property type="component" value="Chromosome"/>
</dbReference>